<keyword evidence="1" id="KW-0812">Transmembrane</keyword>
<keyword evidence="3" id="KW-1185">Reference proteome</keyword>
<feature type="transmembrane region" description="Helical" evidence="1">
    <location>
        <begin position="47"/>
        <end position="70"/>
    </location>
</feature>
<protein>
    <recommendedName>
        <fullName evidence="4">Conjugal transfer protein</fullName>
    </recommendedName>
</protein>
<keyword evidence="1" id="KW-1133">Transmembrane helix</keyword>
<reference evidence="3" key="1">
    <citation type="submission" date="2022-10" db="EMBL/GenBank/DDBJ databases">
        <title>Streptococcus didelphis as causative of fatal infections in opossums (Didelphis albiventris).</title>
        <authorList>
            <person name="Breyer G.M."/>
            <person name="Da Silva M.E.R.J."/>
            <person name="Siqueira F.M."/>
        </authorList>
    </citation>
    <scope>NUCLEOTIDE SEQUENCE [LARGE SCALE GENOMIC DNA]</scope>
    <source>
        <strain evidence="3">LBVP101/21</strain>
    </source>
</reference>
<evidence type="ECO:0008006" key="4">
    <source>
        <dbReference type="Google" id="ProtNLM"/>
    </source>
</evidence>
<keyword evidence="1" id="KW-0472">Membrane</keyword>
<evidence type="ECO:0000256" key="1">
    <source>
        <dbReference type="SAM" id="Phobius"/>
    </source>
</evidence>
<dbReference type="RefSeq" id="WP_018367119.1">
    <property type="nucleotide sequence ID" value="NZ_CP110509.1"/>
</dbReference>
<sequence>MDKINDTLIASTFQKVKDVDIFSLKAYMEQTNEMSVGTELQVTLTHIFVNFPFFLLNLIVGFFSIILRFFENFSLYDAYKQTVFNTSKNLWQNISGSGNYSNSLLYLLIALSAFSIFISFIFSKGDFSKRLIHLFLVILLGLGYFGSVQSTSGGVYILDTVHNVANSFSSSVTHLTITDPDNSKQKLSQKTSVADDYIMKTSYTAYLFVNTGQLNGKYHNNQTDKDENLDNQKILGEYDKNGKFITPKSNKILDYTDYLGDGALKGNERNRWVSAVSDYLWLKSIYVILKIIEAVIIAIPLLLIQLIAFLADVVVILLMFLFPLALLISFLPKMQHVVFNVLKVMFGAVSFPALTGFLTLIVFYIQSMIANFIKSKFTNDSLVGSSNLKGQSILFMLFITIVVQGLVFWQLWKHKEKFLTLVLGSQLAQSVNHTVDMIADKANSVGMSPQNMYEKAQDLSGIAMMGAGFGAGTLLNAQDNWNALKEDRRKDNETELDYDNNEVSDNFVASQNDPVYENDLDLSEISDDTDIENQVFLSKDYDKAILIDDKNSDVSDNVLESGGFEEIDYRSGQSSIEQEKNDSNYQKPEQAFDVETEYERLKRQKLSSFKNRKVNRSETELTHFSSDNDYFKAHGQNAFQKGFNASKSKDVRLKHNLNRKSEILDELARLRGDV</sequence>
<dbReference type="EMBL" id="CP110509">
    <property type="protein sequence ID" value="WMB27855.1"/>
    <property type="molecule type" value="Genomic_DNA"/>
</dbReference>
<evidence type="ECO:0000313" key="2">
    <source>
        <dbReference type="EMBL" id="WMB27855.1"/>
    </source>
</evidence>
<proteinExistence type="predicted"/>
<name>A0ABY9LI69_9STRE</name>
<gene>
    <name evidence="2" type="ORF">N1496_07330</name>
</gene>
<dbReference type="Proteomes" id="UP001238096">
    <property type="component" value="Chromosome"/>
</dbReference>
<feature type="transmembrane region" description="Helical" evidence="1">
    <location>
        <begin position="104"/>
        <end position="122"/>
    </location>
</feature>
<feature type="transmembrane region" description="Helical" evidence="1">
    <location>
        <begin position="309"/>
        <end position="331"/>
    </location>
</feature>
<evidence type="ECO:0000313" key="3">
    <source>
        <dbReference type="Proteomes" id="UP001238096"/>
    </source>
</evidence>
<feature type="transmembrane region" description="Helical" evidence="1">
    <location>
        <begin position="134"/>
        <end position="158"/>
    </location>
</feature>
<organism evidence="2 3">
    <name type="scientific">Streptococcus didelphis</name>
    <dbReference type="NCBI Taxonomy" id="102886"/>
    <lineage>
        <taxon>Bacteria</taxon>
        <taxon>Bacillati</taxon>
        <taxon>Bacillota</taxon>
        <taxon>Bacilli</taxon>
        <taxon>Lactobacillales</taxon>
        <taxon>Streptococcaceae</taxon>
        <taxon>Streptococcus</taxon>
    </lineage>
</organism>
<accession>A0ABY9LI69</accession>
<feature type="transmembrane region" description="Helical" evidence="1">
    <location>
        <begin position="280"/>
        <end position="302"/>
    </location>
</feature>
<feature type="transmembrane region" description="Helical" evidence="1">
    <location>
        <begin position="351"/>
        <end position="373"/>
    </location>
</feature>
<feature type="transmembrane region" description="Helical" evidence="1">
    <location>
        <begin position="393"/>
        <end position="412"/>
    </location>
</feature>